<accession>A0A445EB88</accession>
<name>A0A445EB88_ARAHY</name>
<dbReference type="AlphaFoldDB" id="A0A445EB88"/>
<organism evidence="1 2">
    <name type="scientific">Arachis hypogaea</name>
    <name type="common">Peanut</name>
    <dbReference type="NCBI Taxonomy" id="3818"/>
    <lineage>
        <taxon>Eukaryota</taxon>
        <taxon>Viridiplantae</taxon>
        <taxon>Streptophyta</taxon>
        <taxon>Embryophyta</taxon>
        <taxon>Tracheophyta</taxon>
        <taxon>Spermatophyta</taxon>
        <taxon>Magnoliopsida</taxon>
        <taxon>eudicotyledons</taxon>
        <taxon>Gunneridae</taxon>
        <taxon>Pentapetalae</taxon>
        <taxon>rosids</taxon>
        <taxon>fabids</taxon>
        <taxon>Fabales</taxon>
        <taxon>Fabaceae</taxon>
        <taxon>Papilionoideae</taxon>
        <taxon>50 kb inversion clade</taxon>
        <taxon>dalbergioids sensu lato</taxon>
        <taxon>Dalbergieae</taxon>
        <taxon>Pterocarpus clade</taxon>
        <taxon>Arachis</taxon>
    </lineage>
</organism>
<gene>
    <name evidence="1" type="ORF">Ahy_A02g006765</name>
</gene>
<evidence type="ECO:0000313" key="2">
    <source>
        <dbReference type="Proteomes" id="UP000289738"/>
    </source>
</evidence>
<evidence type="ECO:0000313" key="1">
    <source>
        <dbReference type="EMBL" id="RYR72549.1"/>
    </source>
</evidence>
<sequence>MYRMDEIRKAYRVRFRPLGNPTTWPVYGGPSMIPNPNLKRITKGHPKQTRFLNEIDTRSIRGPRCCRLCEGEGHSRTKFLHGARPSSRVPYAPANKYTIFYST</sequence>
<dbReference type="EMBL" id="SDMP01000002">
    <property type="protein sequence ID" value="RYR72549.1"/>
    <property type="molecule type" value="Genomic_DNA"/>
</dbReference>
<keyword evidence="2" id="KW-1185">Reference proteome</keyword>
<protein>
    <submittedName>
        <fullName evidence="1">Uncharacterized protein</fullName>
    </submittedName>
</protein>
<proteinExistence type="predicted"/>
<reference evidence="1 2" key="1">
    <citation type="submission" date="2019-01" db="EMBL/GenBank/DDBJ databases">
        <title>Sequencing of cultivated peanut Arachis hypogaea provides insights into genome evolution and oil improvement.</title>
        <authorList>
            <person name="Chen X."/>
        </authorList>
    </citation>
    <scope>NUCLEOTIDE SEQUENCE [LARGE SCALE GENOMIC DNA]</scope>
    <source>
        <strain evidence="2">cv. Fuhuasheng</strain>
        <tissue evidence="1">Leaves</tissue>
    </source>
</reference>
<comment type="caution">
    <text evidence="1">The sequence shown here is derived from an EMBL/GenBank/DDBJ whole genome shotgun (WGS) entry which is preliminary data.</text>
</comment>
<dbReference type="Proteomes" id="UP000289738">
    <property type="component" value="Chromosome A02"/>
</dbReference>